<gene>
    <name evidence="2" type="ORF">CTOB1V02_LOCUS3003</name>
</gene>
<evidence type="ECO:0000256" key="1">
    <source>
        <dbReference type="SAM" id="MobiDB-lite"/>
    </source>
</evidence>
<evidence type="ECO:0000313" key="2">
    <source>
        <dbReference type="EMBL" id="CAD7225055.1"/>
    </source>
</evidence>
<protein>
    <submittedName>
        <fullName evidence="2">Uncharacterized protein</fullName>
    </submittedName>
</protein>
<proteinExistence type="predicted"/>
<dbReference type="EMBL" id="OB660491">
    <property type="protein sequence ID" value="CAD7225055.1"/>
    <property type="molecule type" value="Genomic_DNA"/>
</dbReference>
<organism evidence="2">
    <name type="scientific">Cyprideis torosa</name>
    <dbReference type="NCBI Taxonomy" id="163714"/>
    <lineage>
        <taxon>Eukaryota</taxon>
        <taxon>Metazoa</taxon>
        <taxon>Ecdysozoa</taxon>
        <taxon>Arthropoda</taxon>
        <taxon>Crustacea</taxon>
        <taxon>Oligostraca</taxon>
        <taxon>Ostracoda</taxon>
        <taxon>Podocopa</taxon>
        <taxon>Podocopida</taxon>
        <taxon>Cytherocopina</taxon>
        <taxon>Cytheroidea</taxon>
        <taxon>Cytherideidae</taxon>
        <taxon>Cyprideis</taxon>
    </lineage>
</organism>
<accession>A0A7R8ZII8</accession>
<sequence>MLSLSKQINRSSTLPPHRIARSHPDPRSYAATAGCPIEGCEYYCTQLNNLKKHCASKHQTSEHGERLITIFRCQECPFSCNAAFQLKVAMSQLMLQCPKSDSDVPNQIPMSQIRFQSPKSGYDVPAQVPMSQIGFPLSQIRFRCPKSGYGVPDQVTMSQVRSQCSKLDSNARNRVVMSQIRLRCPRSGCNVPDQIPISQIRL</sequence>
<dbReference type="AlphaFoldDB" id="A0A7R8ZII8"/>
<feature type="compositionally biased region" description="Polar residues" evidence="1">
    <location>
        <begin position="1"/>
        <end position="14"/>
    </location>
</feature>
<name>A0A7R8ZII8_9CRUS</name>
<feature type="region of interest" description="Disordered" evidence="1">
    <location>
        <begin position="1"/>
        <end position="27"/>
    </location>
</feature>
<reference evidence="2" key="1">
    <citation type="submission" date="2020-11" db="EMBL/GenBank/DDBJ databases">
        <authorList>
            <person name="Tran Van P."/>
        </authorList>
    </citation>
    <scope>NUCLEOTIDE SEQUENCE</scope>
</reference>